<dbReference type="Pfam" id="PF05368">
    <property type="entry name" value="NmrA"/>
    <property type="match status" value="1"/>
</dbReference>
<accession>A0A9E8SNB9</accession>
<dbReference type="KEGG" id="dpf:ON006_06460"/>
<protein>
    <submittedName>
        <fullName evidence="2">SDR family oxidoreductase</fullName>
    </submittedName>
</protein>
<organism evidence="2 3">
    <name type="scientific">Dyadobacter pollutisoli</name>
    <dbReference type="NCBI Taxonomy" id="2910158"/>
    <lineage>
        <taxon>Bacteria</taxon>
        <taxon>Pseudomonadati</taxon>
        <taxon>Bacteroidota</taxon>
        <taxon>Cytophagia</taxon>
        <taxon>Cytophagales</taxon>
        <taxon>Spirosomataceae</taxon>
        <taxon>Dyadobacter</taxon>
    </lineage>
</organism>
<gene>
    <name evidence="2" type="ORF">ON006_06460</name>
</gene>
<proteinExistence type="predicted"/>
<dbReference type="InterPro" id="IPR036291">
    <property type="entry name" value="NAD(P)-bd_dom_sf"/>
</dbReference>
<dbReference type="CDD" id="cd05269">
    <property type="entry name" value="TMR_SDR_a"/>
    <property type="match status" value="1"/>
</dbReference>
<feature type="domain" description="NmrA-like" evidence="1">
    <location>
        <begin position="8"/>
        <end position="256"/>
    </location>
</feature>
<evidence type="ECO:0000313" key="3">
    <source>
        <dbReference type="Proteomes" id="UP001164653"/>
    </source>
</evidence>
<dbReference type="AlphaFoldDB" id="A0A9E8SNB9"/>
<dbReference type="Proteomes" id="UP001164653">
    <property type="component" value="Chromosome"/>
</dbReference>
<evidence type="ECO:0000259" key="1">
    <source>
        <dbReference type="Pfam" id="PF05368"/>
    </source>
</evidence>
<dbReference type="SUPFAM" id="SSF51735">
    <property type="entry name" value="NAD(P)-binding Rossmann-fold domains"/>
    <property type="match status" value="1"/>
</dbReference>
<dbReference type="InterPro" id="IPR051604">
    <property type="entry name" value="Ergot_Alk_Oxidoreductase"/>
</dbReference>
<dbReference type="PANTHER" id="PTHR43162">
    <property type="match status" value="1"/>
</dbReference>
<name>A0A9E8SNB9_9BACT</name>
<dbReference type="Gene3D" id="3.40.50.720">
    <property type="entry name" value="NAD(P)-binding Rossmann-like Domain"/>
    <property type="match status" value="1"/>
</dbReference>
<dbReference type="InterPro" id="IPR008030">
    <property type="entry name" value="NmrA-like"/>
</dbReference>
<keyword evidence="3" id="KW-1185">Reference proteome</keyword>
<dbReference type="EMBL" id="CP112998">
    <property type="protein sequence ID" value="WAC13591.1"/>
    <property type="molecule type" value="Genomic_DNA"/>
</dbReference>
<dbReference type="Gene3D" id="3.90.25.10">
    <property type="entry name" value="UDP-galactose 4-epimerase, domain 1"/>
    <property type="match status" value="1"/>
</dbReference>
<sequence>MSKSASPKILITGATGTIGNELTSYLSSQGHSFRAMVRSRNNSSELAKLSGAEVVDGDFNDTLSLTKALEGIDRAFLLTNSSELAENQQCDFVEAARKMGVRHIIKLSQWAASVDSPVRFLRYHAVVENLIRDSGMEYTFLRPNLFMQGLLGFRETILTQGRFYGAAGDSKVSMVDIRDIARAAACALTEPGHEGKIYDLTGPQALSHYEMAEELTIALGFEVKFVDIPSQALKDMLLGVGFPEWQAEGLVEDYAHYKRGEAAAVTSGVLDATGAAAASFDQFARDYAQVFF</sequence>
<evidence type="ECO:0000313" key="2">
    <source>
        <dbReference type="EMBL" id="WAC13591.1"/>
    </source>
</evidence>
<reference evidence="2" key="1">
    <citation type="submission" date="2022-11" db="EMBL/GenBank/DDBJ databases">
        <title>Dyadobacter pollutisoli sp. nov., isolated from plastic dumped soil.</title>
        <authorList>
            <person name="Kim J.M."/>
            <person name="Kim K.R."/>
            <person name="Lee J.K."/>
            <person name="Hao L."/>
            <person name="Jeon C.O."/>
        </authorList>
    </citation>
    <scope>NUCLEOTIDE SEQUENCE</scope>
    <source>
        <strain evidence="2">U1</strain>
    </source>
</reference>
<dbReference type="RefSeq" id="WP_244819301.1">
    <property type="nucleotide sequence ID" value="NZ_CP112998.1"/>
</dbReference>
<dbReference type="PANTHER" id="PTHR43162:SF1">
    <property type="entry name" value="PRESTALK A DIFFERENTIATION PROTEIN A"/>
    <property type="match status" value="1"/>
</dbReference>